<reference evidence="2" key="1">
    <citation type="submission" date="2018-07" db="EMBL/GenBank/DDBJ databases">
        <authorList>
            <person name="Zhao J."/>
        </authorList>
    </citation>
    <scope>NUCLEOTIDE SEQUENCE [LARGE SCALE GENOMIC DNA]</scope>
    <source>
        <strain evidence="2">GSSD-12</strain>
    </source>
</reference>
<keyword evidence="2" id="KW-1185">Reference proteome</keyword>
<proteinExistence type="predicted"/>
<protein>
    <submittedName>
        <fullName evidence="1">Uncharacterized protein</fullName>
    </submittedName>
</protein>
<organism evidence="1 2">
    <name type="scientific">Streptomyces paludis</name>
    <dbReference type="NCBI Taxonomy" id="2282738"/>
    <lineage>
        <taxon>Bacteria</taxon>
        <taxon>Bacillati</taxon>
        <taxon>Actinomycetota</taxon>
        <taxon>Actinomycetes</taxon>
        <taxon>Kitasatosporales</taxon>
        <taxon>Streptomycetaceae</taxon>
        <taxon>Streptomyces</taxon>
    </lineage>
</organism>
<gene>
    <name evidence="1" type="ORF">DVK44_07820</name>
</gene>
<dbReference type="AlphaFoldDB" id="A0A345HLP8"/>
<dbReference type="Proteomes" id="UP000253868">
    <property type="component" value="Chromosome"/>
</dbReference>
<evidence type="ECO:0000313" key="2">
    <source>
        <dbReference type="Proteomes" id="UP000253868"/>
    </source>
</evidence>
<name>A0A345HLP8_9ACTN</name>
<sequence>MSVNDGPQMNEGIVIGGNAQVSGGSMAAGRNARAVSYQLPGGAADPEALRAALESIAELRRALAAETATPSEALAEAEAAEVDLAATTPDPDRVLGRLERLRALLGSGTALLALVASAQESVRAIVSG</sequence>
<dbReference type="RefSeq" id="WP_114658989.1">
    <property type="nucleotide sequence ID" value="NZ_CP031194.1"/>
</dbReference>
<dbReference type="EMBL" id="CP031194">
    <property type="protein sequence ID" value="AXG77622.1"/>
    <property type="molecule type" value="Genomic_DNA"/>
</dbReference>
<evidence type="ECO:0000313" key="1">
    <source>
        <dbReference type="EMBL" id="AXG77622.1"/>
    </source>
</evidence>
<dbReference type="KEGG" id="spad:DVK44_07820"/>
<accession>A0A345HLP8</accession>